<gene>
    <name evidence="1" type="ORF">SDC9_158986</name>
</gene>
<accession>A0A645FEA1</accession>
<organism evidence="1">
    <name type="scientific">bioreactor metagenome</name>
    <dbReference type="NCBI Taxonomy" id="1076179"/>
    <lineage>
        <taxon>unclassified sequences</taxon>
        <taxon>metagenomes</taxon>
        <taxon>ecological metagenomes</taxon>
    </lineage>
</organism>
<dbReference type="AlphaFoldDB" id="A0A645FEA1"/>
<dbReference type="EMBL" id="VSSQ01057917">
    <property type="protein sequence ID" value="MPN11679.1"/>
    <property type="molecule type" value="Genomic_DNA"/>
</dbReference>
<comment type="caution">
    <text evidence="1">The sequence shown here is derived from an EMBL/GenBank/DDBJ whole genome shotgun (WGS) entry which is preliminary data.</text>
</comment>
<reference evidence="1" key="1">
    <citation type="submission" date="2019-08" db="EMBL/GenBank/DDBJ databases">
        <authorList>
            <person name="Kucharzyk K."/>
            <person name="Murdoch R.W."/>
            <person name="Higgins S."/>
            <person name="Loffler F."/>
        </authorList>
    </citation>
    <scope>NUCLEOTIDE SEQUENCE</scope>
</reference>
<protein>
    <submittedName>
        <fullName evidence="1">Uncharacterized protein</fullName>
    </submittedName>
</protein>
<name>A0A645FEA1_9ZZZZ</name>
<sequence length="222" mass="24872">MDHAQAPTNLGADIMQGHGDESGHPAYHADLTVGYGIEYIWRGRVTSIIGQGTTRSYKSIANWEEPIPSMRTLAKEAVKHVAARLGSRKYAMHKTNRVLQHCSLRDKTTTLEFLRCNPHPHGVSAGDRGDRLEEVLTERFLNRLVETRGVCILYTHLGKIDFGPGLPDLSKQALRRLAEYSNSNRILVTTTCRLLSLLHPNNSGVVEQSVRLPWKQLKFPAL</sequence>
<proteinExistence type="predicted"/>
<evidence type="ECO:0000313" key="1">
    <source>
        <dbReference type="EMBL" id="MPN11679.1"/>
    </source>
</evidence>